<reference evidence="4" key="2">
    <citation type="submission" date="2024-06" db="UniProtKB">
        <authorList>
            <consortium name="EnsemblMetazoa"/>
        </authorList>
    </citation>
    <scope>IDENTIFICATION</scope>
</reference>
<feature type="compositionally biased region" description="Basic and acidic residues" evidence="1">
    <location>
        <begin position="541"/>
        <end position="562"/>
    </location>
</feature>
<accession>A0AAN0JTT6</accession>
<dbReference type="Pfam" id="PF17921">
    <property type="entry name" value="Integrase_H2C2"/>
    <property type="match status" value="1"/>
</dbReference>
<dbReference type="EnsemblMetazoa" id="XM_020004696.1">
    <property type="protein sequence ID" value="XP_019860255.1"/>
    <property type="gene ID" value="LOC100636806"/>
</dbReference>
<dbReference type="InterPro" id="IPR040676">
    <property type="entry name" value="DUF5641"/>
</dbReference>
<dbReference type="Pfam" id="PF05380">
    <property type="entry name" value="Peptidase_A17"/>
    <property type="match status" value="1"/>
</dbReference>
<name>A0AAN0JTT6_AMPQE</name>
<dbReference type="PANTHER" id="PTHR47331:SF8">
    <property type="match status" value="1"/>
</dbReference>
<dbReference type="InterPro" id="IPR036397">
    <property type="entry name" value="RNaseH_sf"/>
</dbReference>
<dbReference type="RefSeq" id="XP_019860255.1">
    <property type="nucleotide sequence ID" value="XM_020004696.1"/>
</dbReference>
<dbReference type="GeneID" id="100636806"/>
<dbReference type="InterPro" id="IPR041588">
    <property type="entry name" value="Integrase_H2C2"/>
</dbReference>
<evidence type="ECO:0000313" key="4">
    <source>
        <dbReference type="EnsemblMetazoa" id="XP_019860255.1"/>
    </source>
</evidence>
<dbReference type="AlphaFoldDB" id="A0AAN0JTT6"/>
<dbReference type="Pfam" id="PF18701">
    <property type="entry name" value="DUF5641"/>
    <property type="match status" value="1"/>
</dbReference>
<evidence type="ECO:0000256" key="1">
    <source>
        <dbReference type="SAM" id="MobiDB-lite"/>
    </source>
</evidence>
<dbReference type="InterPro" id="IPR012337">
    <property type="entry name" value="RNaseH-like_sf"/>
</dbReference>
<dbReference type="SUPFAM" id="SSF53098">
    <property type="entry name" value="Ribonuclease H-like"/>
    <property type="match status" value="1"/>
</dbReference>
<protein>
    <recommendedName>
        <fullName evidence="6">Integrase catalytic domain-containing protein</fullName>
    </recommendedName>
</protein>
<dbReference type="InterPro" id="IPR008042">
    <property type="entry name" value="Retrotrans_Pao"/>
</dbReference>
<dbReference type="Proteomes" id="UP000007879">
    <property type="component" value="Unassembled WGS sequence"/>
</dbReference>
<feature type="domain" description="Integrase zinc-binding" evidence="2">
    <location>
        <begin position="274"/>
        <end position="322"/>
    </location>
</feature>
<dbReference type="GO" id="GO:0003676">
    <property type="term" value="F:nucleic acid binding"/>
    <property type="evidence" value="ECO:0007669"/>
    <property type="project" value="InterPro"/>
</dbReference>
<sequence length="582" mass="67052">MTDTGTRCILMSSKTRVAPTSQQTIPRLELLSALLLARLMASISKNLEKTLEKPICYMDSKVALYWILGLNKDWRPFVQHHVEKIRRLIPSTCWRHCPGMVNPADLPSRGLKPDELEKNKDWFKGPDWLTTDLNGEKASFEDMPSECIQELRACEKKTLGMIVAASGLSQIINIQKYSCLGRVLRVTCHMLTFIARLRRMTASTVMLQAEVLWLREVQSSFQTERKFSDWKVQLGLFSDQNGLWRCRGRIQNANARYEIKHPILLPAGNYFTLLVIREAHEIVFHSGVKQTLTELRSKYWIVRGRSVVKKMIYRCVTCRRFEARPYKAPDPPPLPRIRVEEAPPFTYTGVDFAGPIYTKDGTGKVWVTLYTCCVTRCIHLDLVVNLFASSFIRSLKRFTSRRGIPHKFISDNGKTFKATAKKIKKIMNHPEAIDYVNESKTEWLFNIERAPWRSEYLLELREQHRYSKGDNAGVEIKVGDIVIVKSNEKRHGFWNLGKVESIIPERDGLIRGATVRVATGGRKSTLLNRPVQHLYPMEINHQEEESSQDQPRESQDHKETARPRRAAAFEARDRIIAQTLDD</sequence>
<proteinExistence type="predicted"/>
<evidence type="ECO:0000259" key="3">
    <source>
        <dbReference type="Pfam" id="PF18701"/>
    </source>
</evidence>
<feature type="domain" description="DUF5641" evidence="3">
    <location>
        <begin position="452"/>
        <end position="536"/>
    </location>
</feature>
<reference evidence="5" key="1">
    <citation type="journal article" date="2010" name="Nature">
        <title>The Amphimedon queenslandica genome and the evolution of animal complexity.</title>
        <authorList>
            <person name="Srivastava M."/>
            <person name="Simakov O."/>
            <person name="Chapman J."/>
            <person name="Fahey B."/>
            <person name="Gauthier M.E."/>
            <person name="Mitros T."/>
            <person name="Richards G.S."/>
            <person name="Conaco C."/>
            <person name="Dacre M."/>
            <person name="Hellsten U."/>
            <person name="Larroux C."/>
            <person name="Putnam N.H."/>
            <person name="Stanke M."/>
            <person name="Adamska M."/>
            <person name="Darling A."/>
            <person name="Degnan S.M."/>
            <person name="Oakley T.H."/>
            <person name="Plachetzki D.C."/>
            <person name="Zhai Y."/>
            <person name="Adamski M."/>
            <person name="Calcino A."/>
            <person name="Cummins S.F."/>
            <person name="Goodstein D.M."/>
            <person name="Harris C."/>
            <person name="Jackson D.J."/>
            <person name="Leys S.P."/>
            <person name="Shu S."/>
            <person name="Woodcroft B.J."/>
            <person name="Vervoort M."/>
            <person name="Kosik K.S."/>
            <person name="Manning G."/>
            <person name="Degnan B.M."/>
            <person name="Rokhsar D.S."/>
        </authorList>
    </citation>
    <scope>NUCLEOTIDE SEQUENCE [LARGE SCALE GENOMIC DNA]</scope>
</reference>
<dbReference type="PANTHER" id="PTHR47331">
    <property type="entry name" value="PHD-TYPE DOMAIN-CONTAINING PROTEIN"/>
    <property type="match status" value="1"/>
</dbReference>
<dbReference type="Gene3D" id="3.30.420.10">
    <property type="entry name" value="Ribonuclease H-like superfamily/Ribonuclease H"/>
    <property type="match status" value="1"/>
</dbReference>
<evidence type="ECO:0008006" key="6">
    <source>
        <dbReference type="Google" id="ProtNLM"/>
    </source>
</evidence>
<evidence type="ECO:0000259" key="2">
    <source>
        <dbReference type="Pfam" id="PF17921"/>
    </source>
</evidence>
<feature type="region of interest" description="Disordered" evidence="1">
    <location>
        <begin position="541"/>
        <end position="582"/>
    </location>
</feature>
<keyword evidence="5" id="KW-1185">Reference proteome</keyword>
<dbReference type="Gene3D" id="1.10.340.70">
    <property type="match status" value="1"/>
</dbReference>
<dbReference type="KEGG" id="aqu:100636806"/>
<evidence type="ECO:0000313" key="5">
    <source>
        <dbReference type="Proteomes" id="UP000007879"/>
    </source>
</evidence>
<organism evidence="4 5">
    <name type="scientific">Amphimedon queenslandica</name>
    <name type="common">Sponge</name>
    <dbReference type="NCBI Taxonomy" id="400682"/>
    <lineage>
        <taxon>Eukaryota</taxon>
        <taxon>Metazoa</taxon>
        <taxon>Porifera</taxon>
        <taxon>Demospongiae</taxon>
        <taxon>Heteroscleromorpha</taxon>
        <taxon>Haplosclerida</taxon>
        <taxon>Niphatidae</taxon>
        <taxon>Amphimedon</taxon>
    </lineage>
</organism>